<accession>I7IV69</accession>
<dbReference type="InterPro" id="IPR045540">
    <property type="entry name" value="YegS/DAGK_C"/>
</dbReference>
<evidence type="ECO:0000256" key="8">
    <source>
        <dbReference type="ARBA" id="ARBA00023264"/>
    </source>
</evidence>
<dbReference type="PANTHER" id="PTHR12358:SF54">
    <property type="entry name" value="SPHINGOSINE KINASE RELATED PROTEIN"/>
    <property type="match status" value="1"/>
</dbReference>
<keyword evidence="6" id="KW-0067">ATP-binding</keyword>
<dbReference type="InterPro" id="IPR016064">
    <property type="entry name" value="NAD/diacylglycerol_kinase_sf"/>
</dbReference>
<dbReference type="InterPro" id="IPR017438">
    <property type="entry name" value="ATP-NAD_kinase_N"/>
</dbReference>
<evidence type="ECO:0000256" key="6">
    <source>
        <dbReference type="ARBA" id="ARBA00022840"/>
    </source>
</evidence>
<dbReference type="Proteomes" id="UP000009320">
    <property type="component" value="Unassembled WGS sequence"/>
</dbReference>
<keyword evidence="3" id="KW-0808">Transferase</keyword>
<evidence type="ECO:0000313" key="11">
    <source>
        <dbReference type="Proteomes" id="UP000009320"/>
    </source>
</evidence>
<evidence type="ECO:0000259" key="9">
    <source>
        <dbReference type="PROSITE" id="PS50146"/>
    </source>
</evidence>
<sequence>MTKEFYLIVNPISGSNKGSEVFKEVKRELDKRKITYFFEVSHYSGQTPLLAKSTANRIKNDSQKILLVIGGDGSLNQTLNGVKKSDYPDTPIAYLPAGTGNDFAKATKLIQDPSKLIDKLLKNPIISKIDCIQCHDLDRNTNTYLANNLGIGFDAYVVAQTNNSKLRDRLNYFNIGNLSYGINILNALANQETFEATISLNHQIHHFKDAYLVTTTNHPYFGGGVPILPIADPTSHKLYTIVVEKPSTLKFIYLFSKLLRNGSHMKDPHFHYYEGEKISVRTKPLEFGQIDGEELGSRNFDLEFSISSFNLLH</sequence>
<dbReference type="STRING" id="1423758.FC41_GL000312"/>
<dbReference type="Gene3D" id="3.40.50.10330">
    <property type="entry name" value="Probable inorganic polyphosphate/atp-NAD kinase, domain 1"/>
    <property type="match status" value="1"/>
</dbReference>
<dbReference type="OrthoDB" id="9786026at2"/>
<dbReference type="SMART" id="SM00046">
    <property type="entry name" value="DAGKc"/>
    <property type="match status" value="1"/>
</dbReference>
<keyword evidence="4" id="KW-0547">Nucleotide-binding</keyword>
<name>I7IV69_9LACO</name>
<organism evidence="10 11">
    <name type="scientific">Lactobacillus hominis DSM 23910 = CRBIP 24.179</name>
    <dbReference type="NCBI Taxonomy" id="1423758"/>
    <lineage>
        <taxon>Bacteria</taxon>
        <taxon>Bacillati</taxon>
        <taxon>Bacillota</taxon>
        <taxon>Bacilli</taxon>
        <taxon>Lactobacillales</taxon>
        <taxon>Lactobacillaceae</taxon>
        <taxon>Lactobacillus</taxon>
    </lineage>
</organism>
<evidence type="ECO:0000256" key="4">
    <source>
        <dbReference type="ARBA" id="ARBA00022741"/>
    </source>
</evidence>
<evidence type="ECO:0000256" key="1">
    <source>
        <dbReference type="ARBA" id="ARBA00001946"/>
    </source>
</evidence>
<gene>
    <name evidence="10" type="ORF">BN55_03165</name>
</gene>
<dbReference type="Gene3D" id="2.60.200.40">
    <property type="match status" value="1"/>
</dbReference>
<comment type="cofactor">
    <cofactor evidence="1">
        <name>Mg(2+)</name>
        <dbReference type="ChEBI" id="CHEBI:18420"/>
    </cofactor>
</comment>
<comment type="similarity">
    <text evidence="2">Belongs to the diacylglycerol/lipid kinase family.</text>
</comment>
<dbReference type="EMBL" id="CAKE01000001">
    <property type="protein sequence ID" value="CCI80923.1"/>
    <property type="molecule type" value="Genomic_DNA"/>
</dbReference>
<protein>
    <submittedName>
        <fullName evidence="10">Diacylglycerol kinase family protein</fullName>
    </submittedName>
</protein>
<reference evidence="10 11" key="1">
    <citation type="submission" date="2012-06" db="EMBL/GenBank/DDBJ databases">
        <title>Draft Genome Sequence of Lactobacillus hominis Strain CRBIP 24.179T, isolated from human intestine.</title>
        <authorList>
            <person name="Cousin S."/>
            <person name="Ma L."/>
            <person name="Bizet C."/>
            <person name="Loux V."/>
            <person name="Bouchier C."/>
            <person name="Clermont D."/>
            <person name="Creno S."/>
        </authorList>
    </citation>
    <scope>NUCLEOTIDE SEQUENCE [LARGE SCALE GENOMIC DNA]</scope>
    <source>
        <strain evidence="11">CRBIP 24.179T</strain>
    </source>
</reference>
<evidence type="ECO:0000256" key="2">
    <source>
        <dbReference type="ARBA" id="ARBA00005983"/>
    </source>
</evidence>
<dbReference type="SUPFAM" id="SSF111331">
    <property type="entry name" value="NAD kinase/diacylglycerol kinase-like"/>
    <property type="match status" value="1"/>
</dbReference>
<keyword evidence="7" id="KW-0444">Lipid biosynthesis</keyword>
<dbReference type="NCBIfam" id="TIGR00147">
    <property type="entry name" value="YegS/Rv2252/BmrU family lipid kinase"/>
    <property type="match status" value="1"/>
</dbReference>
<dbReference type="Pfam" id="PF19279">
    <property type="entry name" value="YegS_C"/>
    <property type="match status" value="1"/>
</dbReference>
<dbReference type="InterPro" id="IPR050187">
    <property type="entry name" value="Lipid_Phosphate_FormReg"/>
</dbReference>
<dbReference type="eggNOG" id="COG1597">
    <property type="taxonomic scope" value="Bacteria"/>
</dbReference>
<keyword evidence="5 10" id="KW-0418">Kinase</keyword>
<dbReference type="GO" id="GO:0005524">
    <property type="term" value="F:ATP binding"/>
    <property type="evidence" value="ECO:0007669"/>
    <property type="project" value="UniProtKB-KW"/>
</dbReference>
<dbReference type="Pfam" id="PF00781">
    <property type="entry name" value="DAGK_cat"/>
    <property type="match status" value="1"/>
</dbReference>
<dbReference type="GO" id="GO:0016301">
    <property type="term" value="F:kinase activity"/>
    <property type="evidence" value="ECO:0007669"/>
    <property type="project" value="UniProtKB-KW"/>
</dbReference>
<evidence type="ECO:0000256" key="3">
    <source>
        <dbReference type="ARBA" id="ARBA00022679"/>
    </source>
</evidence>
<keyword evidence="7" id="KW-0443">Lipid metabolism</keyword>
<proteinExistence type="inferred from homology"/>
<evidence type="ECO:0000256" key="5">
    <source>
        <dbReference type="ARBA" id="ARBA00022777"/>
    </source>
</evidence>
<dbReference type="InterPro" id="IPR005218">
    <property type="entry name" value="Diacylglycerol/lipid_kinase"/>
</dbReference>
<evidence type="ECO:0000313" key="10">
    <source>
        <dbReference type="EMBL" id="CCI80923.1"/>
    </source>
</evidence>
<comment type="caution">
    <text evidence="10">The sequence shown here is derived from an EMBL/GenBank/DDBJ whole genome shotgun (WGS) entry which is preliminary data.</text>
</comment>
<dbReference type="InterPro" id="IPR001206">
    <property type="entry name" value="Diacylglycerol_kinase_cat_dom"/>
</dbReference>
<dbReference type="RefSeq" id="WP_008469487.1">
    <property type="nucleotide sequence ID" value="NZ_AYZP01000001.1"/>
</dbReference>
<dbReference type="AlphaFoldDB" id="I7IV69"/>
<evidence type="ECO:0000256" key="7">
    <source>
        <dbReference type="ARBA" id="ARBA00023209"/>
    </source>
</evidence>
<feature type="domain" description="DAGKc" evidence="9">
    <location>
        <begin position="1"/>
        <end position="140"/>
    </location>
</feature>
<dbReference type="GeneID" id="82846211"/>
<dbReference type="GO" id="GO:0008654">
    <property type="term" value="P:phospholipid biosynthetic process"/>
    <property type="evidence" value="ECO:0007669"/>
    <property type="project" value="UniProtKB-KW"/>
</dbReference>
<dbReference type="PROSITE" id="PS50146">
    <property type="entry name" value="DAGK"/>
    <property type="match status" value="1"/>
</dbReference>
<keyword evidence="8" id="KW-1208">Phospholipid metabolism</keyword>
<keyword evidence="11" id="KW-1185">Reference proteome</keyword>
<keyword evidence="7" id="KW-0594">Phospholipid biosynthesis</keyword>
<dbReference type="PATRIC" id="fig|1423758.3.peg.315"/>
<dbReference type="PANTHER" id="PTHR12358">
    <property type="entry name" value="SPHINGOSINE KINASE"/>
    <property type="match status" value="1"/>
</dbReference>